<dbReference type="EMBL" id="ML986591">
    <property type="protein sequence ID" value="KAF2267368.1"/>
    <property type="molecule type" value="Genomic_DNA"/>
</dbReference>
<dbReference type="FunFam" id="2.60.40.420:FF:000046">
    <property type="entry name" value="Multicopper oxidase"/>
    <property type="match status" value="1"/>
</dbReference>
<evidence type="ECO:0000256" key="9">
    <source>
        <dbReference type="ARBA" id="ARBA00023008"/>
    </source>
</evidence>
<dbReference type="Pfam" id="PF07732">
    <property type="entry name" value="Cu-oxidase_3"/>
    <property type="match status" value="1"/>
</dbReference>
<reference evidence="17" key="1">
    <citation type="journal article" date="2020" name="Stud. Mycol.">
        <title>101 Dothideomycetes genomes: A test case for predicting lifestyles and emergence of pathogens.</title>
        <authorList>
            <person name="Haridas S."/>
            <person name="Albert R."/>
            <person name="Binder M."/>
            <person name="Bloem J."/>
            <person name="LaButti K."/>
            <person name="Salamov A."/>
            <person name="Andreopoulos B."/>
            <person name="Baker S."/>
            <person name="Barry K."/>
            <person name="Bills G."/>
            <person name="Bluhm B."/>
            <person name="Cannon C."/>
            <person name="Castanera R."/>
            <person name="Culley D."/>
            <person name="Daum C."/>
            <person name="Ezra D."/>
            <person name="Gonzalez J."/>
            <person name="Henrissat B."/>
            <person name="Kuo A."/>
            <person name="Liang C."/>
            <person name="Lipzen A."/>
            <person name="Lutzoni F."/>
            <person name="Magnuson J."/>
            <person name="Mondo S."/>
            <person name="Nolan M."/>
            <person name="Ohm R."/>
            <person name="Pangilinan J."/>
            <person name="Park H.-J."/>
            <person name="Ramirez L."/>
            <person name="Alfaro M."/>
            <person name="Sun H."/>
            <person name="Tritt A."/>
            <person name="Yoshinaga Y."/>
            <person name="Zwiers L.-H."/>
            <person name="Turgeon B."/>
            <person name="Goodwin S."/>
            <person name="Spatafora J."/>
            <person name="Crous P."/>
            <person name="Grigoriev I."/>
        </authorList>
    </citation>
    <scope>NUCLEOTIDE SEQUENCE [LARGE SCALE GENOMIC DNA]</scope>
    <source>
        <strain evidence="17">CBS 304.66</strain>
    </source>
</reference>
<dbReference type="InterPro" id="IPR008972">
    <property type="entry name" value="Cupredoxin"/>
</dbReference>
<protein>
    <recommendedName>
        <fullName evidence="4">laccase</fullName>
        <ecNumber evidence="4">1.10.3.2</ecNumber>
    </recommendedName>
</protein>
<evidence type="ECO:0000256" key="12">
    <source>
        <dbReference type="ARBA" id="ARBA00023185"/>
    </source>
</evidence>
<feature type="domain" description="Plastocyanin-like" evidence="15">
    <location>
        <begin position="26"/>
        <end position="140"/>
    </location>
</feature>
<dbReference type="InterPro" id="IPR011707">
    <property type="entry name" value="Cu-oxidase-like_N"/>
</dbReference>
<evidence type="ECO:0000256" key="6">
    <source>
        <dbReference type="ARBA" id="ARBA00022729"/>
    </source>
</evidence>
<dbReference type="CDD" id="cd13854">
    <property type="entry name" value="CuRO_1_MaLCC_like"/>
    <property type="match status" value="1"/>
</dbReference>
<organism evidence="16 17">
    <name type="scientific">Lojkania enalia</name>
    <dbReference type="NCBI Taxonomy" id="147567"/>
    <lineage>
        <taxon>Eukaryota</taxon>
        <taxon>Fungi</taxon>
        <taxon>Dikarya</taxon>
        <taxon>Ascomycota</taxon>
        <taxon>Pezizomycotina</taxon>
        <taxon>Dothideomycetes</taxon>
        <taxon>Pleosporomycetidae</taxon>
        <taxon>Pleosporales</taxon>
        <taxon>Pleosporales incertae sedis</taxon>
        <taxon>Lojkania</taxon>
    </lineage>
</organism>
<evidence type="ECO:0000313" key="16">
    <source>
        <dbReference type="EMBL" id="KAF2267368.1"/>
    </source>
</evidence>
<dbReference type="GO" id="GO:0052716">
    <property type="term" value="F:hydroquinone:oxygen oxidoreductase activity"/>
    <property type="evidence" value="ECO:0007669"/>
    <property type="project" value="UniProtKB-EC"/>
</dbReference>
<dbReference type="FunFam" id="2.60.40.420:FF:000038">
    <property type="entry name" value="Extracellular dihydrogeodin oxidase/laccase"/>
    <property type="match status" value="1"/>
</dbReference>
<keyword evidence="8" id="KW-0560">Oxidoreductase</keyword>
<dbReference type="InterPro" id="IPR033138">
    <property type="entry name" value="Cu_oxidase_CS"/>
</dbReference>
<evidence type="ECO:0000256" key="7">
    <source>
        <dbReference type="ARBA" id="ARBA00022737"/>
    </source>
</evidence>
<comment type="catalytic activity">
    <reaction evidence="1">
        <text>4 hydroquinone + O2 = 4 benzosemiquinone + 2 H2O</text>
        <dbReference type="Rhea" id="RHEA:11276"/>
        <dbReference type="ChEBI" id="CHEBI:15377"/>
        <dbReference type="ChEBI" id="CHEBI:15379"/>
        <dbReference type="ChEBI" id="CHEBI:17594"/>
        <dbReference type="ChEBI" id="CHEBI:17977"/>
        <dbReference type="EC" id="1.10.3.2"/>
    </reaction>
</comment>
<dbReference type="OrthoDB" id="2121828at2759"/>
<dbReference type="Pfam" id="PF00394">
    <property type="entry name" value="Cu-oxidase"/>
    <property type="match status" value="1"/>
</dbReference>
<dbReference type="InterPro" id="IPR045087">
    <property type="entry name" value="Cu-oxidase_fam"/>
</dbReference>
<dbReference type="InterPro" id="IPR001117">
    <property type="entry name" value="Cu-oxidase_2nd"/>
</dbReference>
<evidence type="ECO:0000256" key="8">
    <source>
        <dbReference type="ARBA" id="ARBA00023002"/>
    </source>
</evidence>
<keyword evidence="10" id="KW-1015">Disulfide bond</keyword>
<evidence type="ECO:0000256" key="5">
    <source>
        <dbReference type="ARBA" id="ARBA00022723"/>
    </source>
</evidence>
<dbReference type="CDD" id="cd13901">
    <property type="entry name" value="CuRO_3_MaLCC_like"/>
    <property type="match status" value="1"/>
</dbReference>
<evidence type="ECO:0000256" key="1">
    <source>
        <dbReference type="ARBA" id="ARBA00000349"/>
    </source>
</evidence>
<dbReference type="Pfam" id="PF07731">
    <property type="entry name" value="Cu-oxidase_2"/>
    <property type="match status" value="1"/>
</dbReference>
<dbReference type="InterPro" id="IPR002355">
    <property type="entry name" value="Cu_oxidase_Cu_BS"/>
</dbReference>
<evidence type="ECO:0000259" key="13">
    <source>
        <dbReference type="Pfam" id="PF00394"/>
    </source>
</evidence>
<evidence type="ECO:0000313" key="17">
    <source>
        <dbReference type="Proteomes" id="UP000800093"/>
    </source>
</evidence>
<dbReference type="GO" id="GO:0005507">
    <property type="term" value="F:copper ion binding"/>
    <property type="evidence" value="ECO:0007669"/>
    <property type="project" value="InterPro"/>
</dbReference>
<keyword evidence="17" id="KW-1185">Reference proteome</keyword>
<feature type="domain" description="Plastocyanin-like" evidence="13">
    <location>
        <begin position="151"/>
        <end position="292"/>
    </location>
</feature>
<sequence length="517" mass="57666">MLIDSYLARYSTVPDTGVTREFWFDVTNTTIAPDGVERIVLAVNGSVPGPTIEANWGDTVKIHVRNSLTANGTGIHWHGIRQHFSFQEDGVPSITQCPIAPGESQTYTWRAEQYGTSWYHSHYSLQAWNGVVGPIVIHGPATANYDEELDTVFLLDWSHDTVDFMYTYAQVVGPPPMDTGLINGKNIWNDGGSRYEANFESGKKYRIRLINGAIDTYFKFSIDNHNFTVIANDFVPIVPFTTNVLDITMGQRYDIIVEANQAVGDYWMRAIPQLSCSNNDNADGIRAIIRYDSSSTTEPTTSAWNQTDSCEDVELSNLVPHLSETVIDPTGDDDLTVSVSTNEDNLFRWQIGLSSMQVHWSDPSIMQIYEGNVTFESEECVYQLPSADQWVYWVIETSIPVPHPIHLHGHDFFVLAAAESASYDSSVTLNLENPPRRDVANLPASGYLVIAFLTDNPGAWLMHCHIGWHTSEGLALQFVERESEIPGLTNFETMNSTCAAWDTWANAVGIEEDDSGV</sequence>
<dbReference type="FunFam" id="2.60.40.420:FF:000021">
    <property type="entry name" value="Extracellular dihydrogeodin oxidase/laccase"/>
    <property type="match status" value="1"/>
</dbReference>
<gene>
    <name evidence="16" type="ORF">CC78DRAFT_75206</name>
</gene>
<name>A0A9P4KET7_9PLEO</name>
<keyword evidence="11" id="KW-0325">Glycoprotein</keyword>
<comment type="similarity">
    <text evidence="3">Belongs to the multicopper oxidase family.</text>
</comment>
<evidence type="ECO:0000259" key="14">
    <source>
        <dbReference type="Pfam" id="PF07731"/>
    </source>
</evidence>
<evidence type="ECO:0000256" key="2">
    <source>
        <dbReference type="ARBA" id="ARBA00001935"/>
    </source>
</evidence>
<dbReference type="PANTHER" id="PTHR11709">
    <property type="entry name" value="MULTI-COPPER OXIDASE"/>
    <property type="match status" value="1"/>
</dbReference>
<dbReference type="InterPro" id="IPR011706">
    <property type="entry name" value="Cu-oxidase_C"/>
</dbReference>
<dbReference type="PROSITE" id="PS00080">
    <property type="entry name" value="MULTICOPPER_OXIDASE2"/>
    <property type="match status" value="1"/>
</dbReference>
<evidence type="ECO:0000256" key="11">
    <source>
        <dbReference type="ARBA" id="ARBA00023180"/>
    </source>
</evidence>
<proteinExistence type="inferred from homology"/>
<dbReference type="PROSITE" id="PS00079">
    <property type="entry name" value="MULTICOPPER_OXIDASE1"/>
    <property type="match status" value="1"/>
</dbReference>
<dbReference type="SUPFAM" id="SSF49503">
    <property type="entry name" value="Cupredoxins"/>
    <property type="match status" value="3"/>
</dbReference>
<comment type="cofactor">
    <cofactor evidence="2">
        <name>Cu cation</name>
        <dbReference type="ChEBI" id="CHEBI:23378"/>
    </cofactor>
</comment>
<dbReference type="PANTHER" id="PTHR11709:SF502">
    <property type="entry name" value="MULTICOPPER OXIDASE"/>
    <property type="match status" value="1"/>
</dbReference>
<keyword evidence="7" id="KW-0677">Repeat</keyword>
<dbReference type="Gene3D" id="2.60.40.420">
    <property type="entry name" value="Cupredoxins - blue copper proteins"/>
    <property type="match status" value="3"/>
</dbReference>
<dbReference type="GO" id="GO:0046274">
    <property type="term" value="P:lignin catabolic process"/>
    <property type="evidence" value="ECO:0007669"/>
    <property type="project" value="UniProtKB-KW"/>
</dbReference>
<evidence type="ECO:0000259" key="15">
    <source>
        <dbReference type="Pfam" id="PF07732"/>
    </source>
</evidence>
<evidence type="ECO:0000256" key="3">
    <source>
        <dbReference type="ARBA" id="ARBA00010609"/>
    </source>
</evidence>
<keyword evidence="5" id="KW-0479">Metal-binding</keyword>
<evidence type="ECO:0000256" key="4">
    <source>
        <dbReference type="ARBA" id="ARBA00012297"/>
    </source>
</evidence>
<feature type="domain" description="Plastocyanin-like" evidence="14">
    <location>
        <begin position="366"/>
        <end position="482"/>
    </location>
</feature>
<accession>A0A9P4KET7</accession>
<keyword evidence="9" id="KW-0186">Copper</keyword>
<comment type="caution">
    <text evidence="16">The sequence shown here is derived from an EMBL/GenBank/DDBJ whole genome shotgun (WGS) entry which is preliminary data.</text>
</comment>
<dbReference type="Proteomes" id="UP000800093">
    <property type="component" value="Unassembled WGS sequence"/>
</dbReference>
<evidence type="ECO:0000256" key="10">
    <source>
        <dbReference type="ARBA" id="ARBA00023157"/>
    </source>
</evidence>
<keyword evidence="6" id="KW-0732">Signal</keyword>
<dbReference type="EC" id="1.10.3.2" evidence="4"/>
<dbReference type="CDD" id="cd13880">
    <property type="entry name" value="CuRO_2_MaLCC_like"/>
    <property type="match status" value="1"/>
</dbReference>
<keyword evidence="12" id="KW-0439">Lignin degradation</keyword>
<dbReference type="AlphaFoldDB" id="A0A9P4KET7"/>